<keyword evidence="5" id="KW-1185">Reference proteome</keyword>
<dbReference type="InterPro" id="IPR000674">
    <property type="entry name" value="Ald_Oxase/Xan_DH_a/b"/>
</dbReference>
<keyword evidence="1" id="KW-0500">Molybdenum</keyword>
<dbReference type="EC" id="1.2.7.4" evidence="4"/>
<dbReference type="InterPro" id="IPR046867">
    <property type="entry name" value="AldOxase/xan_DH_MoCoBD2"/>
</dbReference>
<dbReference type="GO" id="GO:0005506">
    <property type="term" value="F:iron ion binding"/>
    <property type="evidence" value="ECO:0007669"/>
    <property type="project" value="InterPro"/>
</dbReference>
<dbReference type="InterPro" id="IPR008274">
    <property type="entry name" value="AldOxase/xan_DH_MoCoBD1"/>
</dbReference>
<keyword evidence="2 4" id="KW-0560">Oxidoreductase</keyword>
<dbReference type="KEGG" id="apb:SAR116_0095"/>
<evidence type="ECO:0000313" key="5">
    <source>
        <dbReference type="Proteomes" id="UP000007460"/>
    </source>
</evidence>
<dbReference type="RefSeq" id="WP_013044968.1">
    <property type="nucleotide sequence ID" value="NC_014010.1"/>
</dbReference>
<gene>
    <name evidence="4" type="ordered locus">SAR116_0095</name>
</gene>
<dbReference type="Gene3D" id="3.90.1170.50">
    <property type="entry name" value="Aldehyde oxidase/xanthine dehydrogenase, a/b hammerhead"/>
    <property type="match status" value="1"/>
</dbReference>
<name>D5BNS1_PUNMI</name>
<dbReference type="Pfam" id="PF01315">
    <property type="entry name" value="Ald_Xan_dh_C"/>
    <property type="match status" value="1"/>
</dbReference>
<dbReference type="PANTHER" id="PTHR11908:SF132">
    <property type="entry name" value="ALDEHYDE OXIDASE 1-RELATED"/>
    <property type="match status" value="1"/>
</dbReference>
<organism evidence="4 5">
    <name type="scientific">Puniceispirillum marinum (strain IMCC1322)</name>
    <dbReference type="NCBI Taxonomy" id="488538"/>
    <lineage>
        <taxon>Bacteria</taxon>
        <taxon>Pseudomonadati</taxon>
        <taxon>Pseudomonadota</taxon>
        <taxon>Alphaproteobacteria</taxon>
        <taxon>Candidatus Puniceispirillales</taxon>
        <taxon>Candidatus Puniceispirillaceae</taxon>
        <taxon>Candidatus Puniceispirillum</taxon>
    </lineage>
</organism>
<dbReference type="HOGENOM" id="CLU_001681_2_0_5"/>
<dbReference type="SUPFAM" id="SSF56003">
    <property type="entry name" value="Molybdenum cofactor-binding domain"/>
    <property type="match status" value="1"/>
</dbReference>
<dbReference type="PANTHER" id="PTHR11908">
    <property type="entry name" value="XANTHINE DEHYDROGENASE"/>
    <property type="match status" value="1"/>
</dbReference>
<dbReference type="GO" id="GO:0043885">
    <property type="term" value="F:anaerobic carbon-monoxide dehydrogenase activity"/>
    <property type="evidence" value="ECO:0007669"/>
    <property type="project" value="UniProtKB-EC"/>
</dbReference>
<evidence type="ECO:0000313" key="4">
    <source>
        <dbReference type="EMBL" id="ADE38338.1"/>
    </source>
</evidence>
<evidence type="ECO:0000256" key="1">
    <source>
        <dbReference type="ARBA" id="ARBA00022505"/>
    </source>
</evidence>
<sequence>MKFEIGQGLTRIEDHRLVTGAGVYTDDVKAGEGLRVGFLRAPFAHAKLLSLDVSAAADAPGVVLVATQADLDADNIGEIACKNVVVNSDNNPMPMVTKPPMVRDINRYAGDIVAMVVADSQMHADNALDLIEVDFDPLDAVTDVYAAVAEGAPQLYSEYPSNIAFDWQKGDPAATKDSFATAKQDGHKIVEVDVINGRVIVNSVETRPIIAAPGDDPDTLLIWCGTQGARSISTQIADALNMPHDAVRVLTHDVGGSFGFKIFLHPEQVLVSWAARTLGSLVRWQQPRSDGFLSDIQGRDTRTKARAVIDDSGRILAYEADVHANMGAWLSNFSTAIPTISANSALTGTYDIPVASLRVRGVVTNTPAIDAYRGAGRPELIYALERLLDQIAFETGISRVDVRRRNLIKADQMPYPMAVGITIDSGDMPALFETALQRADWDGFAARREAAHVKGLYRGIGLGMYLEKSGDGSDGGVHISFAANGYMTVLASQQCNGQGHRMTLTQILSDKLGYDADKITVQQGDSATMPEGTTGGARMTALIGSAAAKASASIIEMARPQAAQKLDCALDDLAFDDGIFADKASNRSITLADLVIALADEKTPHMFDIRQPYASDGPSYPYGCHIAEVEIDPATCKVKLDRFTCVNDFGVVINPVMLEGQIQGGIVQGIGQALYEHVVYDDQGQLLAGSLMDYTLPRADHIPMLDITMRNTPCQNNALGVKGAGQAGAIGAPHAVISAVCNALSIPHIDMPATPSSIWQVMQTRNITAA</sequence>
<dbReference type="OrthoDB" id="8428274at2"/>
<dbReference type="SUPFAM" id="SSF54665">
    <property type="entry name" value="CO dehydrogenase molybdoprotein N-domain-like"/>
    <property type="match status" value="1"/>
</dbReference>
<protein>
    <submittedName>
        <fullName evidence="4">Carbon-monoxide dehydrogenase (Acceptor)</fullName>
        <ecNumber evidence="4">1.2.7.4</ecNumber>
    </submittedName>
</protein>
<dbReference type="STRING" id="488538.SAR116_0095"/>
<dbReference type="EMBL" id="CP001751">
    <property type="protein sequence ID" value="ADE38338.1"/>
    <property type="molecule type" value="Genomic_DNA"/>
</dbReference>
<dbReference type="AlphaFoldDB" id="D5BNS1"/>
<evidence type="ECO:0000259" key="3">
    <source>
        <dbReference type="SMART" id="SM01008"/>
    </source>
</evidence>
<dbReference type="InterPro" id="IPR016208">
    <property type="entry name" value="Ald_Oxase/xanthine_DH-like"/>
</dbReference>
<dbReference type="eggNOG" id="COG1529">
    <property type="taxonomic scope" value="Bacteria"/>
</dbReference>
<accession>D5BNS1</accession>
<dbReference type="InterPro" id="IPR037165">
    <property type="entry name" value="AldOxase/xan_DH_Mopterin-bd_sf"/>
</dbReference>
<dbReference type="InterPro" id="IPR036856">
    <property type="entry name" value="Ald_Oxase/Xan_DH_a/b_sf"/>
</dbReference>
<dbReference type="Gene3D" id="3.30.365.10">
    <property type="entry name" value="Aldehyde oxidase/xanthine dehydrogenase, molybdopterin binding domain"/>
    <property type="match status" value="4"/>
</dbReference>
<proteinExistence type="predicted"/>
<dbReference type="Pfam" id="PF02738">
    <property type="entry name" value="MoCoBD_1"/>
    <property type="match status" value="1"/>
</dbReference>
<feature type="domain" description="Aldehyde oxidase/xanthine dehydrogenase a/b hammerhead" evidence="3">
    <location>
        <begin position="19"/>
        <end position="139"/>
    </location>
</feature>
<dbReference type="Pfam" id="PF20256">
    <property type="entry name" value="MoCoBD_2"/>
    <property type="match status" value="1"/>
</dbReference>
<evidence type="ECO:0000256" key="2">
    <source>
        <dbReference type="ARBA" id="ARBA00023002"/>
    </source>
</evidence>
<dbReference type="SMART" id="SM01008">
    <property type="entry name" value="Ald_Xan_dh_C"/>
    <property type="match status" value="1"/>
</dbReference>
<reference evidence="4 5" key="1">
    <citation type="journal article" date="2010" name="J. Bacteriol.">
        <title>Complete genome sequence of "Candidatus Puniceispirillum marinum" IMCC1322, a representative of the SAR116 clade in the Alphaproteobacteria.</title>
        <authorList>
            <person name="Oh H.M."/>
            <person name="Kwon K.K."/>
            <person name="Kang I."/>
            <person name="Kang S.G."/>
            <person name="Lee J.H."/>
            <person name="Kim S.J."/>
            <person name="Cho J.C."/>
        </authorList>
    </citation>
    <scope>NUCLEOTIDE SEQUENCE [LARGE SCALE GENOMIC DNA]</scope>
    <source>
        <strain evidence="4 5">IMCC1322</strain>
    </source>
</reference>
<dbReference type="Proteomes" id="UP000007460">
    <property type="component" value="Chromosome"/>
</dbReference>